<reference evidence="2 3" key="1">
    <citation type="journal article" date="2012" name="New Phytol.">
        <title>Insight into trade-off between wood decay and parasitism from the genome of a fungal forest pathogen.</title>
        <authorList>
            <person name="Olson A."/>
            <person name="Aerts A."/>
            <person name="Asiegbu F."/>
            <person name="Belbahri L."/>
            <person name="Bouzid O."/>
            <person name="Broberg A."/>
            <person name="Canback B."/>
            <person name="Coutinho P.M."/>
            <person name="Cullen D."/>
            <person name="Dalman K."/>
            <person name="Deflorio G."/>
            <person name="van Diepen L.T."/>
            <person name="Dunand C."/>
            <person name="Duplessis S."/>
            <person name="Durling M."/>
            <person name="Gonthier P."/>
            <person name="Grimwood J."/>
            <person name="Fossdal C.G."/>
            <person name="Hansson D."/>
            <person name="Henrissat B."/>
            <person name="Hietala A."/>
            <person name="Himmelstrand K."/>
            <person name="Hoffmeister D."/>
            <person name="Hogberg N."/>
            <person name="James T.Y."/>
            <person name="Karlsson M."/>
            <person name="Kohler A."/>
            <person name="Kues U."/>
            <person name="Lee Y.H."/>
            <person name="Lin Y.C."/>
            <person name="Lind M."/>
            <person name="Lindquist E."/>
            <person name="Lombard V."/>
            <person name="Lucas S."/>
            <person name="Lunden K."/>
            <person name="Morin E."/>
            <person name="Murat C."/>
            <person name="Park J."/>
            <person name="Raffaello T."/>
            <person name="Rouze P."/>
            <person name="Salamov A."/>
            <person name="Schmutz J."/>
            <person name="Solheim H."/>
            <person name="Stahlberg J."/>
            <person name="Velez H."/>
            <person name="de Vries R.P."/>
            <person name="Wiebenga A."/>
            <person name="Woodward S."/>
            <person name="Yakovlev I."/>
            <person name="Garbelotto M."/>
            <person name="Martin F."/>
            <person name="Grigoriev I.V."/>
            <person name="Stenlid J."/>
        </authorList>
    </citation>
    <scope>NUCLEOTIDE SEQUENCE [LARGE SCALE GENOMIC DNA]</scope>
    <source>
        <strain evidence="2 3">TC 32-1</strain>
    </source>
</reference>
<keyword evidence="1" id="KW-0472">Membrane</keyword>
<keyword evidence="1" id="KW-1133">Transmembrane helix</keyword>
<dbReference type="Proteomes" id="UP000030671">
    <property type="component" value="Unassembled WGS sequence"/>
</dbReference>
<evidence type="ECO:0000313" key="2">
    <source>
        <dbReference type="EMBL" id="ETW76206.1"/>
    </source>
</evidence>
<proteinExistence type="predicted"/>
<feature type="transmembrane region" description="Helical" evidence="1">
    <location>
        <begin position="21"/>
        <end position="39"/>
    </location>
</feature>
<gene>
    <name evidence="2" type="ORF">HETIRDRAFT_422770</name>
</gene>
<dbReference type="RefSeq" id="XP_009552414.1">
    <property type="nucleotide sequence ID" value="XM_009554119.1"/>
</dbReference>
<dbReference type="AlphaFoldDB" id="W4JTI4"/>
<dbReference type="GeneID" id="20673849"/>
<feature type="transmembrane region" description="Helical" evidence="1">
    <location>
        <begin position="72"/>
        <end position="92"/>
    </location>
</feature>
<organism evidence="2 3">
    <name type="scientific">Heterobasidion irregulare (strain TC 32-1)</name>
    <dbReference type="NCBI Taxonomy" id="747525"/>
    <lineage>
        <taxon>Eukaryota</taxon>
        <taxon>Fungi</taxon>
        <taxon>Dikarya</taxon>
        <taxon>Basidiomycota</taxon>
        <taxon>Agaricomycotina</taxon>
        <taxon>Agaricomycetes</taxon>
        <taxon>Russulales</taxon>
        <taxon>Bondarzewiaceae</taxon>
        <taxon>Heterobasidion</taxon>
        <taxon>Heterobasidion annosum species complex</taxon>
    </lineage>
</organism>
<keyword evidence="3" id="KW-1185">Reference proteome</keyword>
<evidence type="ECO:0000313" key="3">
    <source>
        <dbReference type="Proteomes" id="UP000030671"/>
    </source>
</evidence>
<dbReference type="KEGG" id="hir:HETIRDRAFT_422770"/>
<evidence type="ECO:0000256" key="1">
    <source>
        <dbReference type="SAM" id="Phobius"/>
    </source>
</evidence>
<sequence length="124" mass="13574">MMHVYALCRSGIHWSCRRITGIMAVGFLSAMSAGVVIIYESLEATTTQVIYNPLVDASLCAISGIPKYVPLFFVPMATLELVLGGLATYTLLRNTGLRSPQPSLTFNVCSYGIRPYTLSYTLRS</sequence>
<dbReference type="EMBL" id="KI925465">
    <property type="protein sequence ID" value="ETW76206.1"/>
    <property type="molecule type" value="Genomic_DNA"/>
</dbReference>
<dbReference type="InParanoid" id="W4JTI4"/>
<name>W4JTI4_HETIT</name>
<accession>W4JTI4</accession>
<keyword evidence="1" id="KW-0812">Transmembrane</keyword>
<protein>
    <submittedName>
        <fullName evidence="2">Uncharacterized protein</fullName>
    </submittedName>
</protein>
<dbReference type="HOGENOM" id="CLU_2004229_0_0_1"/>